<proteinExistence type="predicted"/>
<name>A0A9W7ARN2_9STRA</name>
<dbReference type="EMBL" id="BRXZ01001515">
    <property type="protein sequence ID" value="GMH73134.1"/>
    <property type="molecule type" value="Genomic_DNA"/>
</dbReference>
<dbReference type="OrthoDB" id="10434341at2759"/>
<feature type="compositionally biased region" description="Basic and acidic residues" evidence="2">
    <location>
        <begin position="277"/>
        <end position="299"/>
    </location>
</feature>
<comment type="caution">
    <text evidence="3">The sequence shown here is derived from an EMBL/GenBank/DDBJ whole genome shotgun (WGS) entry which is preliminary data.</text>
</comment>
<evidence type="ECO:0000313" key="4">
    <source>
        <dbReference type="Proteomes" id="UP001165082"/>
    </source>
</evidence>
<evidence type="ECO:0000256" key="1">
    <source>
        <dbReference type="SAM" id="Coils"/>
    </source>
</evidence>
<feature type="region of interest" description="Disordered" evidence="2">
    <location>
        <begin position="269"/>
        <end position="299"/>
    </location>
</feature>
<sequence>MSEARHKLGELTVRVTEATDLFQREELEDKRLNVMLRGLEQSLGRVEKRVVSLVRVIEREKASEMSEGGRDFEVGEIVESGGASMRWLKWTNGLASEQKSREKTEKDKSEADAITSSTRLAELAAEESFTKDVLIADRAKKEKFAVQKEEMRKLGQQEEMRKRRGDVTTADRSRTATRMEEDFEANEVTYAEELRGQHERTGELRKKMEEASKLLEDASRRSEEKVGLVEGGGELVEKETGGKKLRCKLEEEVKNATELQQKLKRACRAKKKVAVKSGKEKGKMEKENKDDRKEDSSDERLLNASYSLSATNSALLATVSSLQVEASEQAEAKILSEEADSDIHEAKECAKSATDNSYEKNTIEIKTISFRRNVDREFGKTILECSGPAGSDELVSAEGVRDALEHEIAEGVELAKDLKGLRKKKSTVDGRGAFQGAARKIWTGAKVAVAQTTKSEHEASFDDVRFVARRPALPSSRPRARPIIGSSAATPKRKSGKGRSSRGRRIE</sequence>
<dbReference type="Proteomes" id="UP001165082">
    <property type="component" value="Unassembled WGS sequence"/>
</dbReference>
<feature type="compositionally biased region" description="Basic and acidic residues" evidence="2">
    <location>
        <begin position="150"/>
        <end position="180"/>
    </location>
</feature>
<evidence type="ECO:0000256" key="2">
    <source>
        <dbReference type="SAM" id="MobiDB-lite"/>
    </source>
</evidence>
<dbReference type="AlphaFoldDB" id="A0A9W7ARN2"/>
<organism evidence="3 4">
    <name type="scientific">Triparma retinervis</name>
    <dbReference type="NCBI Taxonomy" id="2557542"/>
    <lineage>
        <taxon>Eukaryota</taxon>
        <taxon>Sar</taxon>
        <taxon>Stramenopiles</taxon>
        <taxon>Ochrophyta</taxon>
        <taxon>Bolidophyceae</taxon>
        <taxon>Parmales</taxon>
        <taxon>Triparmaceae</taxon>
        <taxon>Triparma</taxon>
    </lineage>
</organism>
<keyword evidence="1" id="KW-0175">Coiled coil</keyword>
<feature type="compositionally biased region" description="Basic residues" evidence="2">
    <location>
        <begin position="491"/>
        <end position="507"/>
    </location>
</feature>
<keyword evidence="4" id="KW-1185">Reference proteome</keyword>
<evidence type="ECO:0000313" key="3">
    <source>
        <dbReference type="EMBL" id="GMH73134.1"/>
    </source>
</evidence>
<feature type="region of interest" description="Disordered" evidence="2">
    <location>
        <begin position="470"/>
        <end position="507"/>
    </location>
</feature>
<gene>
    <name evidence="3" type="ORF">TrRE_jg5754</name>
</gene>
<protein>
    <submittedName>
        <fullName evidence="3">Uncharacterized protein</fullName>
    </submittedName>
</protein>
<accession>A0A9W7ARN2</accession>
<reference evidence="3" key="1">
    <citation type="submission" date="2022-07" db="EMBL/GenBank/DDBJ databases">
        <title>Genome analysis of Parmales, a sister group of diatoms, reveals the evolutionary specialization of diatoms from phago-mixotrophs to photoautotrophs.</title>
        <authorList>
            <person name="Ban H."/>
            <person name="Sato S."/>
            <person name="Yoshikawa S."/>
            <person name="Kazumasa Y."/>
            <person name="Nakamura Y."/>
            <person name="Ichinomiya M."/>
            <person name="Saitoh K."/>
            <person name="Sato N."/>
            <person name="Blanc-Mathieu R."/>
            <person name="Endo H."/>
            <person name="Kuwata A."/>
            <person name="Ogata H."/>
        </authorList>
    </citation>
    <scope>NUCLEOTIDE SEQUENCE</scope>
</reference>
<feature type="region of interest" description="Disordered" evidence="2">
    <location>
        <begin position="150"/>
        <end position="185"/>
    </location>
</feature>
<feature type="coiled-coil region" evidence="1">
    <location>
        <begin position="191"/>
        <end position="269"/>
    </location>
</feature>